<evidence type="ECO:0000256" key="1">
    <source>
        <dbReference type="ARBA" id="ARBA00023015"/>
    </source>
</evidence>
<feature type="domain" description="HTH tetR-type" evidence="5">
    <location>
        <begin position="11"/>
        <end position="71"/>
    </location>
</feature>
<dbReference type="Pfam" id="PF00440">
    <property type="entry name" value="TetR_N"/>
    <property type="match status" value="1"/>
</dbReference>
<dbReference type="Gene3D" id="1.10.357.10">
    <property type="entry name" value="Tetracycline Repressor, domain 2"/>
    <property type="match status" value="1"/>
</dbReference>
<dbReference type="Gene3D" id="1.10.10.60">
    <property type="entry name" value="Homeodomain-like"/>
    <property type="match status" value="1"/>
</dbReference>
<accession>A0A1H0BW08</accession>
<dbReference type="STRING" id="1137991.SAMN05660642_04952"/>
<dbReference type="SUPFAM" id="SSF46689">
    <property type="entry name" value="Homeodomain-like"/>
    <property type="match status" value="1"/>
</dbReference>
<dbReference type="OrthoDB" id="4746440at2"/>
<dbReference type="PRINTS" id="PR00455">
    <property type="entry name" value="HTHTETR"/>
</dbReference>
<dbReference type="EMBL" id="FNHE01000030">
    <property type="protein sequence ID" value="SDN49838.1"/>
    <property type="molecule type" value="Genomic_DNA"/>
</dbReference>
<keyword evidence="2 4" id="KW-0238">DNA-binding</keyword>
<dbReference type="InterPro" id="IPR001647">
    <property type="entry name" value="HTH_TetR"/>
</dbReference>
<dbReference type="Proteomes" id="UP000198680">
    <property type="component" value="Unassembled WGS sequence"/>
</dbReference>
<evidence type="ECO:0000313" key="7">
    <source>
        <dbReference type="Proteomes" id="UP000198680"/>
    </source>
</evidence>
<keyword evidence="3" id="KW-0804">Transcription</keyword>
<sequence length="186" mass="20459">MAQDHRARQYASTHQRIYEAAMELFAEHGYEDVSIARLAAAAGVSVQTFYAHYPGKDELLMALPERAEIDALIATVPADRPLGERMRSAILGFVRGLTGNVRSDALARWQLIATTSRLRYRAAEYERATAQLFLESLGVEKDTAAAVVVTAHLSAYTQGLLRWADSGDEPALEGIVQEALDALREL</sequence>
<evidence type="ECO:0000256" key="2">
    <source>
        <dbReference type="ARBA" id="ARBA00023125"/>
    </source>
</evidence>
<evidence type="ECO:0000256" key="3">
    <source>
        <dbReference type="ARBA" id="ARBA00023163"/>
    </source>
</evidence>
<keyword evidence="7" id="KW-1185">Reference proteome</keyword>
<dbReference type="PANTHER" id="PTHR30055:SF238">
    <property type="entry name" value="MYCOFACTOCIN BIOSYNTHESIS TRANSCRIPTIONAL REGULATOR MFTR-RELATED"/>
    <property type="match status" value="1"/>
</dbReference>
<evidence type="ECO:0000259" key="5">
    <source>
        <dbReference type="PROSITE" id="PS50977"/>
    </source>
</evidence>
<evidence type="ECO:0000313" key="6">
    <source>
        <dbReference type="EMBL" id="SDN49838.1"/>
    </source>
</evidence>
<gene>
    <name evidence="6" type="ORF">SAMN05660642_04952</name>
</gene>
<dbReference type="RefSeq" id="WP_091224498.1">
    <property type="nucleotide sequence ID" value="NZ_FNHE01000030.1"/>
</dbReference>
<feature type="DNA-binding region" description="H-T-H motif" evidence="4">
    <location>
        <begin position="34"/>
        <end position="53"/>
    </location>
</feature>
<organism evidence="6 7">
    <name type="scientific">Geodermatophilus siccatus</name>
    <dbReference type="NCBI Taxonomy" id="1137991"/>
    <lineage>
        <taxon>Bacteria</taxon>
        <taxon>Bacillati</taxon>
        <taxon>Actinomycetota</taxon>
        <taxon>Actinomycetes</taxon>
        <taxon>Geodermatophilales</taxon>
        <taxon>Geodermatophilaceae</taxon>
        <taxon>Geodermatophilus</taxon>
    </lineage>
</organism>
<proteinExistence type="predicted"/>
<protein>
    <submittedName>
        <fullName evidence="6">Transcriptional regulator, TetR family</fullName>
    </submittedName>
</protein>
<dbReference type="InterPro" id="IPR009057">
    <property type="entry name" value="Homeodomain-like_sf"/>
</dbReference>
<dbReference type="PROSITE" id="PS50977">
    <property type="entry name" value="HTH_TETR_2"/>
    <property type="match status" value="1"/>
</dbReference>
<reference evidence="7" key="1">
    <citation type="submission" date="2016-10" db="EMBL/GenBank/DDBJ databases">
        <authorList>
            <person name="Varghese N."/>
            <person name="Submissions S."/>
        </authorList>
    </citation>
    <scope>NUCLEOTIDE SEQUENCE [LARGE SCALE GENOMIC DNA]</scope>
    <source>
        <strain evidence="7">DSM 45419</strain>
    </source>
</reference>
<dbReference type="AlphaFoldDB" id="A0A1H0BW08"/>
<evidence type="ECO:0000256" key="4">
    <source>
        <dbReference type="PROSITE-ProRule" id="PRU00335"/>
    </source>
</evidence>
<name>A0A1H0BW08_9ACTN</name>
<dbReference type="InterPro" id="IPR050109">
    <property type="entry name" value="HTH-type_TetR-like_transc_reg"/>
</dbReference>
<keyword evidence="1" id="KW-0805">Transcription regulation</keyword>
<dbReference type="GO" id="GO:0000976">
    <property type="term" value="F:transcription cis-regulatory region binding"/>
    <property type="evidence" value="ECO:0007669"/>
    <property type="project" value="TreeGrafter"/>
</dbReference>
<dbReference type="GO" id="GO:0003700">
    <property type="term" value="F:DNA-binding transcription factor activity"/>
    <property type="evidence" value="ECO:0007669"/>
    <property type="project" value="TreeGrafter"/>
</dbReference>
<dbReference type="PANTHER" id="PTHR30055">
    <property type="entry name" value="HTH-TYPE TRANSCRIPTIONAL REGULATOR RUTR"/>
    <property type="match status" value="1"/>
</dbReference>